<feature type="compositionally biased region" description="Acidic residues" evidence="5">
    <location>
        <begin position="16"/>
        <end position="37"/>
    </location>
</feature>
<feature type="domain" description="BTB" evidence="6">
    <location>
        <begin position="90"/>
        <end position="154"/>
    </location>
</feature>
<evidence type="ECO:0000256" key="2">
    <source>
        <dbReference type="ARBA" id="ARBA00022786"/>
    </source>
</evidence>
<dbReference type="PANTHER" id="PTHR32370">
    <property type="entry name" value="OS12G0117600 PROTEIN"/>
    <property type="match status" value="1"/>
</dbReference>
<dbReference type="InterPro" id="IPR027356">
    <property type="entry name" value="NPH3_dom"/>
</dbReference>
<name>A0A811N849_9POAL</name>
<evidence type="ECO:0000259" key="7">
    <source>
        <dbReference type="PROSITE" id="PS51649"/>
    </source>
</evidence>
<evidence type="ECO:0000256" key="1">
    <source>
        <dbReference type="ARBA" id="ARBA00004906"/>
    </source>
</evidence>
<feature type="domain" description="NPH3" evidence="7">
    <location>
        <begin position="747"/>
        <end position="800"/>
    </location>
</feature>
<dbReference type="PROSITE" id="PS50097">
    <property type="entry name" value="BTB"/>
    <property type="match status" value="1"/>
</dbReference>
<feature type="coiled-coil region" evidence="4">
    <location>
        <begin position="869"/>
        <end position="903"/>
    </location>
</feature>
<accession>A0A811N849</accession>
<keyword evidence="2" id="KW-0833">Ubl conjugation pathway</keyword>
<dbReference type="InterPro" id="IPR000210">
    <property type="entry name" value="BTB/POZ_dom"/>
</dbReference>
<evidence type="ECO:0000256" key="5">
    <source>
        <dbReference type="SAM" id="MobiDB-lite"/>
    </source>
</evidence>
<dbReference type="InterPro" id="IPR011333">
    <property type="entry name" value="SKP1/BTB/POZ_sf"/>
</dbReference>
<keyword evidence="4" id="KW-0175">Coiled coil</keyword>
<evidence type="ECO:0000256" key="3">
    <source>
        <dbReference type="PROSITE-ProRule" id="PRU00982"/>
    </source>
</evidence>
<dbReference type="OrthoDB" id="407106at2759"/>
<proteinExistence type="inferred from homology"/>
<comment type="similarity">
    <text evidence="3">Belongs to the NPH3 family.</text>
</comment>
<dbReference type="PROSITE" id="PS51649">
    <property type="entry name" value="NPH3"/>
    <property type="match status" value="2"/>
</dbReference>
<keyword evidence="9" id="KW-1185">Reference proteome</keyword>
<evidence type="ECO:0008006" key="10">
    <source>
        <dbReference type="Google" id="ProtNLM"/>
    </source>
</evidence>
<evidence type="ECO:0000313" key="9">
    <source>
        <dbReference type="Proteomes" id="UP000604825"/>
    </source>
</evidence>
<evidence type="ECO:0000313" key="8">
    <source>
        <dbReference type="EMBL" id="CAD6217425.1"/>
    </source>
</evidence>
<feature type="domain" description="NPH3" evidence="7">
    <location>
        <begin position="263"/>
        <end position="333"/>
    </location>
</feature>
<evidence type="ECO:0000259" key="6">
    <source>
        <dbReference type="PROSITE" id="PS50097"/>
    </source>
</evidence>
<dbReference type="AlphaFoldDB" id="A0A811N849"/>
<comment type="pathway">
    <text evidence="1">Protein modification; protein ubiquitination.</text>
</comment>
<dbReference type="SUPFAM" id="SSF54695">
    <property type="entry name" value="POZ domain"/>
    <property type="match status" value="1"/>
</dbReference>
<protein>
    <recommendedName>
        <fullName evidence="10">NPH3 domain-containing protein</fullName>
    </recommendedName>
</protein>
<feature type="region of interest" description="Disordered" evidence="5">
    <location>
        <begin position="1"/>
        <end position="66"/>
    </location>
</feature>
<evidence type="ECO:0000256" key="4">
    <source>
        <dbReference type="SAM" id="Coils"/>
    </source>
</evidence>
<dbReference type="Gene3D" id="3.30.710.10">
    <property type="entry name" value="Potassium Channel Kv1.1, Chain A"/>
    <property type="match status" value="1"/>
</dbReference>
<comment type="caution">
    <text evidence="8">The sequence shown here is derived from an EMBL/GenBank/DDBJ whole genome shotgun (WGS) entry which is preliminary data.</text>
</comment>
<reference evidence="8" key="1">
    <citation type="submission" date="2020-10" db="EMBL/GenBank/DDBJ databases">
        <authorList>
            <person name="Han B."/>
            <person name="Lu T."/>
            <person name="Zhao Q."/>
            <person name="Huang X."/>
            <person name="Zhao Y."/>
        </authorList>
    </citation>
    <scope>NUCLEOTIDE SEQUENCE</scope>
</reference>
<feature type="coiled-coil region" evidence="4">
    <location>
        <begin position="403"/>
        <end position="437"/>
    </location>
</feature>
<gene>
    <name evidence="8" type="ORF">NCGR_LOCUS11411</name>
</gene>
<dbReference type="UniPathway" id="UPA00143"/>
<feature type="compositionally biased region" description="Low complexity" evidence="5">
    <location>
        <begin position="40"/>
        <end position="66"/>
    </location>
</feature>
<dbReference type="InterPro" id="IPR043454">
    <property type="entry name" value="NPH3/RPT2-like"/>
</dbReference>
<dbReference type="EMBL" id="CAJGYO010000003">
    <property type="protein sequence ID" value="CAD6217425.1"/>
    <property type="molecule type" value="Genomic_DNA"/>
</dbReference>
<dbReference type="Proteomes" id="UP000604825">
    <property type="component" value="Unassembled WGS sequence"/>
</dbReference>
<sequence>MEMSRGWQELGVVDTIYEDDHEEEEDDDHDEEQEEERFDSPTMSSSAATSRSFSPEVEDAAAAAAAHPSLPPALRRAVQAWYRENGSRKPDVIVRVQEHRLPLHRDVITSRSSYLRRLLSESSDVAIALPAGLTFDAFAQAIATCYGSDDAAAALSPASLAAAWAAAGWLELGPGAGRDPYDLAHAAEDYFFHEVATDHGRAAGVLRCCAAFLGGEAAGPAADLLVRCLEVLAASDSGSGRWLDDVAALPVEEFLVAVEAMRARFAHDHDLMYTVVDHYLENHKGKLTEEDKSRLCYNVNCTKLSQHLFMHLVQNPRLPLRFVVQAMFVEQLHSQHTMLLSHHHQAAAPAPTRSEAPLLKPSLSGVFRGGGVAVPGEDDSMSLGDILQRDAALRQSAHIRASMQATSLRIDTLERELAGLRTRLRRSEQQQAEAEAAAATGATLIGKSASFRIPRSRLWDGEELAPVGPGRAAARDSNARGFKSRLVHGFKNLFGRRQGAAGALSACSEDASTRCFGDKGPAAAAPELGSDDDEDVITSRSSYLRRLLSESSDVAIALPAGLTFDAFAQAIATCYGSDDAAAALSPASLAAAWAAAGWLELGPGAGRDPYDLAHAAEDYFFHEVATDHGRAAGVLRCCAAFLGGEAAGPAADLLVRCLEVLEASDSGSGRWLDDVAALPVEEFLVAVEAMRARFAHDHDLMYTVVDHYLEVYNETIGPPLMVVLAVLAQLRLGYLLSRSYCTWYQAVKNHKGKLTEEDKSRLCYNVNCTKLSQHLFMHLVQNPRLPLRFVVQAMFVEQLHSQHTMLLSHHHQAAAPAPTRSEAPLLAVPSGRLQGRRRRGPGEDDSMSLGDILQRDAALRQSAHIRASMQATSLRIDTLERELAGLRTRLRRSEQQQAEAEAAAATGATLIGKSASFRIPRSRLWDGEELAPVGPWARRCQGQQCERLQVTVGARVQEPVRQEARGRRCAVCVQRGRQYPLLR</sequence>
<organism evidence="8 9">
    <name type="scientific">Miscanthus lutarioriparius</name>
    <dbReference type="NCBI Taxonomy" id="422564"/>
    <lineage>
        <taxon>Eukaryota</taxon>
        <taxon>Viridiplantae</taxon>
        <taxon>Streptophyta</taxon>
        <taxon>Embryophyta</taxon>
        <taxon>Tracheophyta</taxon>
        <taxon>Spermatophyta</taxon>
        <taxon>Magnoliopsida</taxon>
        <taxon>Liliopsida</taxon>
        <taxon>Poales</taxon>
        <taxon>Poaceae</taxon>
        <taxon>PACMAD clade</taxon>
        <taxon>Panicoideae</taxon>
        <taxon>Andropogonodae</taxon>
        <taxon>Andropogoneae</taxon>
        <taxon>Saccharinae</taxon>
        <taxon>Miscanthus</taxon>
    </lineage>
</organism>
<dbReference type="GO" id="GO:0016567">
    <property type="term" value="P:protein ubiquitination"/>
    <property type="evidence" value="ECO:0007669"/>
    <property type="project" value="UniProtKB-UniPathway"/>
</dbReference>
<dbReference type="Pfam" id="PF03000">
    <property type="entry name" value="NPH3"/>
    <property type="match status" value="1"/>
</dbReference>